<keyword evidence="2" id="KW-1185">Reference proteome</keyword>
<accession>A0ABT2G204</accession>
<dbReference type="EMBL" id="JANWGH010000001">
    <property type="protein sequence ID" value="MCS5489298.1"/>
    <property type="molecule type" value="Genomic_DNA"/>
</dbReference>
<evidence type="ECO:0000313" key="1">
    <source>
        <dbReference type="EMBL" id="MCS5489298.1"/>
    </source>
</evidence>
<evidence type="ECO:0000313" key="2">
    <source>
        <dbReference type="Proteomes" id="UP001206788"/>
    </source>
</evidence>
<comment type="caution">
    <text evidence="1">The sequence shown here is derived from an EMBL/GenBank/DDBJ whole genome shotgun (WGS) entry which is preliminary data.</text>
</comment>
<proteinExistence type="predicted"/>
<name>A0ABT2G204_9BACT</name>
<protein>
    <submittedName>
        <fullName evidence="1">Uncharacterized protein</fullName>
    </submittedName>
</protein>
<dbReference type="RefSeq" id="WP_259412971.1">
    <property type="nucleotide sequence ID" value="NZ_JANWGH010000001.1"/>
</dbReference>
<organism evidence="1 2">
    <name type="scientific">Algoriphagus limi</name>
    <dbReference type="NCBI Taxonomy" id="2975273"/>
    <lineage>
        <taxon>Bacteria</taxon>
        <taxon>Pseudomonadati</taxon>
        <taxon>Bacteroidota</taxon>
        <taxon>Cytophagia</taxon>
        <taxon>Cytophagales</taxon>
        <taxon>Cyclobacteriaceae</taxon>
        <taxon>Algoriphagus</taxon>
    </lineage>
</organism>
<sequence>MELFKILGFANVCGGPTQPCLRQAGAGHVLGLREEALLRLGFLILFCQSLPRLFRGKKNEEIVSIFLAPISHFQT</sequence>
<dbReference type="Proteomes" id="UP001206788">
    <property type="component" value="Unassembled WGS sequence"/>
</dbReference>
<reference evidence="1 2" key="1">
    <citation type="submission" date="2022-08" db="EMBL/GenBank/DDBJ databases">
        <title>Algoriphagus sp. CAU 1643 isolated from mud.</title>
        <authorList>
            <person name="Kim W."/>
        </authorList>
    </citation>
    <scope>NUCLEOTIDE SEQUENCE [LARGE SCALE GENOMIC DNA]</scope>
    <source>
        <strain evidence="1 2">CAU 1643</strain>
    </source>
</reference>
<gene>
    <name evidence="1" type="ORF">NY014_02585</name>
</gene>